<comment type="caution">
    <text evidence="10">The sequence shown here is derived from an EMBL/GenBank/DDBJ whole genome shotgun (WGS) entry which is preliminary data.</text>
</comment>
<dbReference type="EMBL" id="JANX01000022">
    <property type="protein sequence ID" value="KGM35549.1"/>
    <property type="molecule type" value="Genomic_DNA"/>
</dbReference>
<reference evidence="10 11" key="1">
    <citation type="submission" date="2014-01" db="EMBL/GenBank/DDBJ databases">
        <title>Genome sequence determination for a cystic fibrosis isolate, Inquilinus limosus.</title>
        <authorList>
            <person name="Pino M."/>
            <person name="Di Conza J."/>
            <person name="Gutkind G."/>
        </authorList>
    </citation>
    <scope>NUCLEOTIDE SEQUENCE [LARGE SCALE GENOMIC DNA]</scope>
    <source>
        <strain evidence="10 11">MP06</strain>
    </source>
</reference>
<dbReference type="OrthoDB" id="9771737at2"/>
<proteinExistence type="inferred from homology"/>
<comment type="subcellular location">
    <subcellularLocation>
        <location evidence="1">Cell membrane</location>
        <topology evidence="1">Multi-pass membrane protein</topology>
    </subcellularLocation>
</comment>
<feature type="domain" description="Major facilitator superfamily (MFS) profile" evidence="9">
    <location>
        <begin position="14"/>
        <end position="497"/>
    </location>
</feature>
<dbReference type="PROSITE" id="PS50850">
    <property type="entry name" value="MFS"/>
    <property type="match status" value="1"/>
</dbReference>
<evidence type="ECO:0000256" key="2">
    <source>
        <dbReference type="ARBA" id="ARBA00008537"/>
    </source>
</evidence>
<dbReference type="Gene3D" id="1.20.1250.20">
    <property type="entry name" value="MFS general substrate transporter like domains"/>
    <property type="match status" value="1"/>
</dbReference>
<dbReference type="RefSeq" id="WP_034831883.1">
    <property type="nucleotide sequence ID" value="NZ_JANX01000022.1"/>
</dbReference>
<comment type="similarity">
    <text evidence="2">Belongs to the major facilitator superfamily. EmrB family.</text>
</comment>
<evidence type="ECO:0000259" key="9">
    <source>
        <dbReference type="PROSITE" id="PS50850"/>
    </source>
</evidence>
<dbReference type="NCBIfam" id="TIGR00711">
    <property type="entry name" value="efflux_EmrB"/>
    <property type="match status" value="1"/>
</dbReference>
<feature type="transmembrane region" description="Helical" evidence="8">
    <location>
        <begin position="267"/>
        <end position="285"/>
    </location>
</feature>
<evidence type="ECO:0000256" key="5">
    <source>
        <dbReference type="ARBA" id="ARBA00022692"/>
    </source>
</evidence>
<keyword evidence="5 8" id="KW-0812">Transmembrane</keyword>
<dbReference type="CDD" id="cd17503">
    <property type="entry name" value="MFS_LmrB_MDR_like"/>
    <property type="match status" value="1"/>
</dbReference>
<feature type="transmembrane region" description="Helical" evidence="8">
    <location>
        <begin position="333"/>
        <end position="350"/>
    </location>
</feature>
<dbReference type="PRINTS" id="PR01035">
    <property type="entry name" value="TCRTETA"/>
</dbReference>
<dbReference type="Pfam" id="PF07690">
    <property type="entry name" value="MFS_1"/>
    <property type="match status" value="1"/>
</dbReference>
<evidence type="ECO:0000313" key="11">
    <source>
        <dbReference type="Proteomes" id="UP000029995"/>
    </source>
</evidence>
<feature type="transmembrane region" description="Helical" evidence="8">
    <location>
        <begin position="370"/>
        <end position="392"/>
    </location>
</feature>
<evidence type="ECO:0000256" key="6">
    <source>
        <dbReference type="ARBA" id="ARBA00022989"/>
    </source>
</evidence>
<keyword evidence="6 8" id="KW-1133">Transmembrane helix</keyword>
<dbReference type="InterPro" id="IPR001958">
    <property type="entry name" value="Tet-R_TetA/multi-R_MdtG-like"/>
</dbReference>
<dbReference type="InterPro" id="IPR020846">
    <property type="entry name" value="MFS_dom"/>
</dbReference>
<feature type="transmembrane region" description="Helical" evidence="8">
    <location>
        <begin position="79"/>
        <end position="99"/>
    </location>
</feature>
<evidence type="ECO:0000256" key="4">
    <source>
        <dbReference type="ARBA" id="ARBA00022475"/>
    </source>
</evidence>
<evidence type="ECO:0000313" key="10">
    <source>
        <dbReference type="EMBL" id="KGM35549.1"/>
    </source>
</evidence>
<feature type="transmembrane region" description="Helical" evidence="8">
    <location>
        <begin position="139"/>
        <end position="160"/>
    </location>
</feature>
<dbReference type="AlphaFoldDB" id="A0A0A0DBQ6"/>
<keyword evidence="7 8" id="KW-0472">Membrane</keyword>
<feature type="transmembrane region" description="Helical" evidence="8">
    <location>
        <begin position="475"/>
        <end position="492"/>
    </location>
</feature>
<dbReference type="PANTHER" id="PTHR42718:SF9">
    <property type="entry name" value="MAJOR FACILITATOR SUPERFAMILY MULTIDRUG TRANSPORTER MFSC"/>
    <property type="match status" value="1"/>
</dbReference>
<organism evidence="10 11">
    <name type="scientific">Inquilinus limosus MP06</name>
    <dbReference type="NCBI Taxonomy" id="1398085"/>
    <lineage>
        <taxon>Bacteria</taxon>
        <taxon>Pseudomonadati</taxon>
        <taxon>Pseudomonadota</taxon>
        <taxon>Alphaproteobacteria</taxon>
        <taxon>Rhodospirillales</taxon>
        <taxon>Rhodospirillaceae</taxon>
        <taxon>Inquilinus</taxon>
    </lineage>
</organism>
<feature type="transmembrane region" description="Helical" evidence="8">
    <location>
        <begin position="297"/>
        <end position="321"/>
    </location>
</feature>
<feature type="transmembrane region" description="Helical" evidence="8">
    <location>
        <begin position="230"/>
        <end position="255"/>
    </location>
</feature>
<protein>
    <submittedName>
        <fullName evidence="10">DSBA oxidoreductase</fullName>
    </submittedName>
</protein>
<dbReference type="GO" id="GO:0005886">
    <property type="term" value="C:plasma membrane"/>
    <property type="evidence" value="ECO:0007669"/>
    <property type="project" value="UniProtKB-SubCell"/>
</dbReference>
<dbReference type="InterPro" id="IPR004638">
    <property type="entry name" value="EmrB-like"/>
</dbReference>
<feature type="transmembrane region" description="Helical" evidence="8">
    <location>
        <begin position="12"/>
        <end position="38"/>
    </location>
</feature>
<dbReference type="PANTHER" id="PTHR42718">
    <property type="entry name" value="MAJOR FACILITATOR SUPERFAMILY MULTIDRUG TRANSPORTER MFSC"/>
    <property type="match status" value="1"/>
</dbReference>
<evidence type="ECO:0000256" key="7">
    <source>
        <dbReference type="ARBA" id="ARBA00023136"/>
    </source>
</evidence>
<feature type="transmembrane region" description="Helical" evidence="8">
    <location>
        <begin position="166"/>
        <end position="187"/>
    </location>
</feature>
<gene>
    <name evidence="10" type="ORF">P409_03765</name>
</gene>
<evidence type="ECO:0000256" key="8">
    <source>
        <dbReference type="SAM" id="Phobius"/>
    </source>
</evidence>
<keyword evidence="4" id="KW-1003">Cell membrane</keyword>
<keyword evidence="3" id="KW-0813">Transport</keyword>
<evidence type="ECO:0000256" key="3">
    <source>
        <dbReference type="ARBA" id="ARBA00022448"/>
    </source>
</evidence>
<dbReference type="SUPFAM" id="SSF103473">
    <property type="entry name" value="MFS general substrate transporter"/>
    <property type="match status" value="1"/>
</dbReference>
<name>A0A0A0DBQ6_9PROT</name>
<feature type="transmembrane region" description="Helical" evidence="8">
    <location>
        <begin position="50"/>
        <end position="72"/>
    </location>
</feature>
<dbReference type="GO" id="GO:0022857">
    <property type="term" value="F:transmembrane transporter activity"/>
    <property type="evidence" value="ECO:0007669"/>
    <property type="project" value="InterPro"/>
</dbReference>
<dbReference type="InterPro" id="IPR011701">
    <property type="entry name" value="MFS"/>
</dbReference>
<dbReference type="Proteomes" id="UP000029995">
    <property type="component" value="Unassembled WGS sequence"/>
</dbReference>
<dbReference type="InterPro" id="IPR036259">
    <property type="entry name" value="MFS_trans_sf"/>
</dbReference>
<sequence>MAAPGETVPYRGMITVCVMLATIMQALDTTIANIALPYMQGNLGANQDQINWVLTSYIVAAAIMTPVTGALVSRIGRKNLFIISVIGFVVASVLCGLAQNVTEIVGFRLLQGVFGAPLVPLSQATVIDINPPERRGQAMAIWGVGVMVGPILGPVLGGWLTDHYSWRWVFYINVPIGALALAGMWIFMSDSGKQAAKRFDWLGFAFLSLGIGALQMMLDRGQDQDWFNSLEIIIELVLAVLGFYLFVIHLLTADAPFVRPALFTDRNFVVAMVVMAIVGSLYYSIMALATPFLQNMLGYPVVTAGLVMGPRGIGTMAAMMVVGRLIGKVDTRILLLTGLAMIIGSLWRMSGYNLDISQTEFMLDGLVQGAGLGLVFVPLSTMAFSTLPRLYLDEGAGIYSVSRNLGSSIGISIVTALLTRNTQVNHQLLGEHVTAFSPAVQQLPDMMSPVTLTGRAMVDQMVNQQASLIAYIDDFKLLMVLAIAAIPLLILLRKPKGGGGAPAVSVHAD</sequence>
<feature type="transmembrane region" description="Helical" evidence="8">
    <location>
        <begin position="199"/>
        <end position="218"/>
    </location>
</feature>
<evidence type="ECO:0000256" key="1">
    <source>
        <dbReference type="ARBA" id="ARBA00004651"/>
    </source>
</evidence>
<dbReference type="Gene3D" id="1.20.1720.10">
    <property type="entry name" value="Multidrug resistance protein D"/>
    <property type="match status" value="1"/>
</dbReference>
<accession>A0A0A0DBQ6</accession>
<feature type="transmembrane region" description="Helical" evidence="8">
    <location>
        <begin position="105"/>
        <end position="127"/>
    </location>
</feature>